<name>A0A1V5SZZ9_9BACT</name>
<sequence>MKVYIGDVKKEVGWTSKESLRKTFPPLSFGNEKTPFAQPVQVDLIVTNCDSGLLLEGQIKTALILPCSRCLEPFIYKVEAPLKLEFRNLDRITRASDFEAEAKSADDMYYYHEEDAVIDIEGGVIEALLVHFPMKPICSEGCQGLCPICGINLNQNHCDCKKNNIDPRLAALKKIKLEKKV</sequence>
<comment type="caution">
    <text evidence="1">The sequence shown here is derived from an EMBL/GenBank/DDBJ whole genome shotgun (WGS) entry which is preliminary data.</text>
</comment>
<dbReference type="EMBL" id="MWBQ01000047">
    <property type="protein sequence ID" value="OQA59751.1"/>
    <property type="molecule type" value="Genomic_DNA"/>
</dbReference>
<dbReference type="InterPro" id="IPR003772">
    <property type="entry name" value="YceD"/>
</dbReference>
<dbReference type="PANTHER" id="PTHR34374:SF1">
    <property type="entry name" value="LARGE RIBOSOMAL RNA SUBUNIT ACCUMULATION PROTEIN YCED HOMOLOG 1, CHLOROPLASTIC"/>
    <property type="match status" value="1"/>
</dbReference>
<dbReference type="AlphaFoldDB" id="A0A1V5SZZ9"/>
<dbReference type="Pfam" id="PF02620">
    <property type="entry name" value="YceD"/>
    <property type="match status" value="1"/>
</dbReference>
<evidence type="ECO:0000313" key="1">
    <source>
        <dbReference type="EMBL" id="OQA59751.1"/>
    </source>
</evidence>
<dbReference type="Proteomes" id="UP000485569">
    <property type="component" value="Unassembled WGS sequence"/>
</dbReference>
<gene>
    <name evidence="1" type="ORF">BWY41_00780</name>
</gene>
<protein>
    <recommendedName>
        <fullName evidence="2">DUF177 domain-containing protein</fullName>
    </recommendedName>
</protein>
<proteinExistence type="predicted"/>
<dbReference type="PANTHER" id="PTHR34374">
    <property type="entry name" value="LARGE RIBOSOMAL RNA SUBUNIT ACCUMULATION PROTEIN YCED HOMOLOG 1, CHLOROPLASTIC"/>
    <property type="match status" value="1"/>
</dbReference>
<organism evidence="1">
    <name type="scientific">Candidatus Atribacter allofermentans</name>
    <dbReference type="NCBI Taxonomy" id="1852833"/>
    <lineage>
        <taxon>Bacteria</taxon>
        <taxon>Pseudomonadati</taxon>
        <taxon>Atribacterota</taxon>
        <taxon>Atribacteria</taxon>
        <taxon>Atribacterales</taxon>
        <taxon>Atribacteraceae</taxon>
        <taxon>Atribacter</taxon>
    </lineage>
</organism>
<evidence type="ECO:0008006" key="2">
    <source>
        <dbReference type="Google" id="ProtNLM"/>
    </source>
</evidence>
<accession>A0A1V5SZZ9</accession>
<reference evidence="1" key="1">
    <citation type="submission" date="2017-02" db="EMBL/GenBank/DDBJ databases">
        <title>Delving into the versatile metabolic prowess of the omnipresent phylum Bacteroidetes.</title>
        <authorList>
            <person name="Nobu M.K."/>
            <person name="Mei R."/>
            <person name="Narihiro T."/>
            <person name="Kuroda K."/>
            <person name="Liu W.-T."/>
        </authorList>
    </citation>
    <scope>NUCLEOTIDE SEQUENCE</scope>
    <source>
        <strain evidence="1">ADurb.Bin276</strain>
    </source>
</reference>